<proteinExistence type="predicted"/>
<dbReference type="AlphaFoldDB" id="A0A7M7KSR8"/>
<dbReference type="GeneID" id="111254656"/>
<evidence type="ECO:0000313" key="1">
    <source>
        <dbReference type="EnsemblMetazoa" id="XP_022671462"/>
    </source>
</evidence>
<sequence length="528" mass="61208">MINVSVETMSSSAPCTSCEIEPRDVRCVDLLEFLQINEQLLCTVVWDTLHHWAFTVDGISIFEYLYNTEWDYHQWALRVRRFFGKFLQREIELKLFLACDESYPVAGVVPSRGVTYTDRLTDCAFDVNYAFALFVDTCYDLGMKVNVVDDAREMIEFANNNRSPVISANTRFCLFDMENGVVLPQVQREGWPMLVYYDRYELLQKLNCKNDRVLCQLALLEYLDCLEDRGDCFCHLPKDVRVPRKLEPYVATLLMLKDLTPFEVRWEIVKNKITRHRNLIDSHLRLFEKYFTTTSEDLSRPTSAVKYCLRQGISPAVLNDNCVDLAPSLHDVIKTLLRGESRTFRRSMESYAVDQLVSLTDDERLRQLRRTLDPTHDLDVFRIEPASLRLPILAVHYWMEHSRTASCIERNLVMASIRMASSAASQSSLPMSKPAGNVEVDLEVAGPFMELLRVLTAAKCLNRVLGTPLPDQGLEKLFNFWCMYFWRLKVDPASRHFQYSYRQFALAGRNYGLRSECKYGCYLCGVRL</sequence>
<dbReference type="InParanoid" id="A0A7M7KSR8"/>
<dbReference type="KEGG" id="vde:111254656"/>
<evidence type="ECO:0000313" key="2">
    <source>
        <dbReference type="Proteomes" id="UP000594260"/>
    </source>
</evidence>
<reference evidence="1" key="1">
    <citation type="submission" date="2021-01" db="UniProtKB">
        <authorList>
            <consortium name="EnsemblMetazoa"/>
        </authorList>
    </citation>
    <scope>IDENTIFICATION</scope>
</reference>
<keyword evidence="2" id="KW-1185">Reference proteome</keyword>
<dbReference type="OrthoDB" id="6480424at2759"/>
<dbReference type="RefSeq" id="XP_022671462.1">
    <property type="nucleotide sequence ID" value="XM_022815727.1"/>
</dbReference>
<organism evidence="1 2">
    <name type="scientific">Varroa destructor</name>
    <name type="common">Honeybee mite</name>
    <dbReference type="NCBI Taxonomy" id="109461"/>
    <lineage>
        <taxon>Eukaryota</taxon>
        <taxon>Metazoa</taxon>
        <taxon>Ecdysozoa</taxon>
        <taxon>Arthropoda</taxon>
        <taxon>Chelicerata</taxon>
        <taxon>Arachnida</taxon>
        <taxon>Acari</taxon>
        <taxon>Parasitiformes</taxon>
        <taxon>Mesostigmata</taxon>
        <taxon>Gamasina</taxon>
        <taxon>Dermanyssoidea</taxon>
        <taxon>Varroidae</taxon>
        <taxon>Varroa</taxon>
    </lineage>
</organism>
<name>A0A7M7KSR8_VARDE</name>
<dbReference type="EnsemblMetazoa" id="XM_022815727">
    <property type="protein sequence ID" value="XP_022671462"/>
    <property type="gene ID" value="LOC111254656"/>
</dbReference>
<dbReference type="Proteomes" id="UP000594260">
    <property type="component" value="Unplaced"/>
</dbReference>
<accession>A0A7M7KSR8</accession>
<protein>
    <submittedName>
        <fullName evidence="1">Uncharacterized protein</fullName>
    </submittedName>
</protein>